<evidence type="ECO:0000256" key="3">
    <source>
        <dbReference type="ARBA" id="ARBA00022475"/>
    </source>
</evidence>
<comment type="function">
    <text evidence="6">May act as a scaffolding protein within caveolar membranes. Interacts directly with G-protein alpha subunits and can functionally regulate their activity.</text>
</comment>
<dbReference type="InParanoid" id="A0A286XNM2"/>
<dbReference type="OrthoDB" id="5917823at2759"/>
<evidence type="ECO:0000313" key="7">
    <source>
        <dbReference type="Ensembl" id="ENSCPOP00000026859.1"/>
    </source>
</evidence>
<dbReference type="STRING" id="10141.ENSCPOP00000026859"/>
<dbReference type="GO" id="GO:0042383">
    <property type="term" value="C:sarcolemma"/>
    <property type="evidence" value="ECO:0007669"/>
    <property type="project" value="TreeGrafter"/>
</dbReference>
<dbReference type="GO" id="GO:0060090">
    <property type="term" value="F:molecular adaptor activity"/>
    <property type="evidence" value="ECO:0007669"/>
    <property type="project" value="TreeGrafter"/>
</dbReference>
<comment type="similarity">
    <text evidence="2 6">Belongs to the caveolin family.</text>
</comment>
<dbReference type="GO" id="GO:0005925">
    <property type="term" value="C:focal adhesion"/>
    <property type="evidence" value="ECO:0007669"/>
    <property type="project" value="TreeGrafter"/>
</dbReference>
<dbReference type="GO" id="GO:0000139">
    <property type="term" value="C:Golgi membrane"/>
    <property type="evidence" value="ECO:0007669"/>
    <property type="project" value="UniProtKB-SubCell"/>
</dbReference>
<evidence type="ECO:0000256" key="2">
    <source>
        <dbReference type="ARBA" id="ARBA00010988"/>
    </source>
</evidence>
<dbReference type="GeneTree" id="ENSGT00840000131243"/>
<dbReference type="GO" id="GO:0048471">
    <property type="term" value="C:perinuclear region of cytoplasm"/>
    <property type="evidence" value="ECO:0007669"/>
    <property type="project" value="TreeGrafter"/>
</dbReference>
<dbReference type="Pfam" id="PF01146">
    <property type="entry name" value="Caveolin"/>
    <property type="match status" value="1"/>
</dbReference>
<dbReference type="GO" id="GO:0070836">
    <property type="term" value="P:caveola assembly"/>
    <property type="evidence" value="ECO:0007669"/>
    <property type="project" value="InterPro"/>
</dbReference>
<dbReference type="GO" id="GO:0030154">
    <property type="term" value="P:cell differentiation"/>
    <property type="evidence" value="ECO:0007669"/>
    <property type="project" value="TreeGrafter"/>
</dbReference>
<reference evidence="7" key="2">
    <citation type="submission" date="2025-08" db="UniProtKB">
        <authorList>
            <consortium name="Ensembl"/>
        </authorList>
    </citation>
    <scope>IDENTIFICATION</scope>
    <source>
        <strain evidence="7">2N</strain>
    </source>
</reference>
<dbReference type="GO" id="GO:0031410">
    <property type="term" value="C:cytoplasmic vesicle"/>
    <property type="evidence" value="ECO:0007669"/>
    <property type="project" value="TreeGrafter"/>
</dbReference>
<protein>
    <recommendedName>
        <fullName evidence="6">Caveolin</fullName>
    </recommendedName>
</protein>
<dbReference type="PANTHER" id="PTHR10844">
    <property type="entry name" value="CAVEOLIN"/>
    <property type="match status" value="1"/>
</dbReference>
<dbReference type="Bgee" id="ENSCPOG00000031628">
    <property type="expression patterns" value="Expressed in heart left ventricle and 12 other cell types or tissues"/>
</dbReference>
<dbReference type="GO" id="GO:0019901">
    <property type="term" value="F:protein kinase binding"/>
    <property type="evidence" value="ECO:0007669"/>
    <property type="project" value="TreeGrafter"/>
</dbReference>
<dbReference type="GO" id="GO:0008286">
    <property type="term" value="P:insulin receptor signaling pathway"/>
    <property type="evidence" value="ECO:0007669"/>
    <property type="project" value="TreeGrafter"/>
</dbReference>
<dbReference type="AlphaFoldDB" id="A0A286XNM2"/>
<dbReference type="Proteomes" id="UP000005447">
    <property type="component" value="Unassembled WGS sequence"/>
</dbReference>
<dbReference type="KEGG" id="cpoc:106028787"/>
<name>A0A286XNM2_CAVPO</name>
<reference evidence="8" key="1">
    <citation type="journal article" date="2011" name="Nature">
        <title>A high-resolution map of human evolutionary constraint using 29 mammals.</title>
        <authorList>
            <person name="Lindblad-Toh K."/>
            <person name="Garber M."/>
            <person name="Zuk O."/>
            <person name="Lin M.F."/>
            <person name="Parker B.J."/>
            <person name="Washietl S."/>
            <person name="Kheradpour P."/>
            <person name="Ernst J."/>
            <person name="Jordan G."/>
            <person name="Mauceli E."/>
            <person name="Ward L.D."/>
            <person name="Lowe C.B."/>
            <person name="Holloway A.K."/>
            <person name="Clamp M."/>
            <person name="Gnerre S."/>
            <person name="Alfoldi J."/>
            <person name="Beal K."/>
            <person name="Chang J."/>
            <person name="Clawson H."/>
            <person name="Cuff J."/>
            <person name="Di Palma F."/>
            <person name="Fitzgerald S."/>
            <person name="Flicek P."/>
            <person name="Guttman M."/>
            <person name="Hubisz M.J."/>
            <person name="Jaffe D.B."/>
            <person name="Jungreis I."/>
            <person name="Kent W.J."/>
            <person name="Kostka D."/>
            <person name="Lara M."/>
            <person name="Martins A.L."/>
            <person name="Massingham T."/>
            <person name="Moltke I."/>
            <person name="Raney B.J."/>
            <person name="Rasmussen M.D."/>
            <person name="Robinson J."/>
            <person name="Stark A."/>
            <person name="Vilella A.J."/>
            <person name="Wen J."/>
            <person name="Xie X."/>
            <person name="Zody M.C."/>
            <person name="Baldwin J."/>
            <person name="Bloom T."/>
            <person name="Chin C.W."/>
            <person name="Heiman D."/>
            <person name="Nicol R."/>
            <person name="Nusbaum C."/>
            <person name="Young S."/>
            <person name="Wilkinson J."/>
            <person name="Worley K.C."/>
            <person name="Kovar C.L."/>
            <person name="Muzny D.M."/>
            <person name="Gibbs R.A."/>
            <person name="Cree A."/>
            <person name="Dihn H.H."/>
            <person name="Fowler G."/>
            <person name="Jhangiani S."/>
            <person name="Joshi V."/>
            <person name="Lee S."/>
            <person name="Lewis L.R."/>
            <person name="Nazareth L.V."/>
            <person name="Okwuonu G."/>
            <person name="Santibanez J."/>
            <person name="Warren W.C."/>
            <person name="Mardis E.R."/>
            <person name="Weinstock G.M."/>
            <person name="Wilson R.K."/>
            <person name="Delehaunty K."/>
            <person name="Dooling D."/>
            <person name="Fronik C."/>
            <person name="Fulton L."/>
            <person name="Fulton B."/>
            <person name="Graves T."/>
            <person name="Minx P."/>
            <person name="Sodergren E."/>
            <person name="Birney E."/>
            <person name="Margulies E.H."/>
            <person name="Herrero J."/>
            <person name="Green E.D."/>
            <person name="Haussler D."/>
            <person name="Siepel A."/>
            <person name="Goldman N."/>
            <person name="Pollard K.S."/>
            <person name="Pedersen J.S."/>
            <person name="Lander E.S."/>
            <person name="Kellis M."/>
        </authorList>
    </citation>
    <scope>NUCLEOTIDE SEQUENCE [LARGE SCALE GENOMIC DNA]</scope>
    <source>
        <strain evidence="8">2N</strain>
    </source>
</reference>
<evidence type="ECO:0000256" key="5">
    <source>
        <dbReference type="ARBA" id="ARBA00023136"/>
    </source>
</evidence>
<keyword evidence="3 6" id="KW-1003">Cell membrane</keyword>
<evidence type="ECO:0000256" key="4">
    <source>
        <dbReference type="ARBA" id="ARBA00023034"/>
    </source>
</evidence>
<dbReference type="InterPro" id="IPR001612">
    <property type="entry name" value="Caveolin"/>
</dbReference>
<comment type="subcellular location">
    <subcellularLocation>
        <location evidence="1 6">Cell membrane</location>
        <topology evidence="1 6">Peripheral membrane protein</topology>
    </subcellularLocation>
    <subcellularLocation>
        <location evidence="6">Golgi apparatus membrane</location>
        <topology evidence="6">Peripheral membrane protein</topology>
    </subcellularLocation>
    <subcellularLocation>
        <location evidence="6">Membrane</location>
        <location evidence="6">Caveola</location>
        <topology evidence="6">Peripheral membrane protein</topology>
    </subcellularLocation>
</comment>
<dbReference type="EMBL" id="AAKN02017184">
    <property type="status" value="NOT_ANNOTATED_CDS"/>
    <property type="molecule type" value="Genomic_DNA"/>
</dbReference>
<evidence type="ECO:0000256" key="6">
    <source>
        <dbReference type="RuleBase" id="RU000680"/>
    </source>
</evidence>
<organism evidence="7 8">
    <name type="scientific">Cavia porcellus</name>
    <name type="common">Guinea pig</name>
    <dbReference type="NCBI Taxonomy" id="10141"/>
    <lineage>
        <taxon>Eukaryota</taxon>
        <taxon>Metazoa</taxon>
        <taxon>Chordata</taxon>
        <taxon>Craniata</taxon>
        <taxon>Vertebrata</taxon>
        <taxon>Euteleostomi</taxon>
        <taxon>Mammalia</taxon>
        <taxon>Eutheria</taxon>
        <taxon>Euarchontoglires</taxon>
        <taxon>Glires</taxon>
        <taxon>Rodentia</taxon>
        <taxon>Hystricomorpha</taxon>
        <taxon>Caviidae</taxon>
        <taxon>Cavia</taxon>
    </lineage>
</organism>
<keyword evidence="8" id="KW-1185">Reference proteome</keyword>
<proteinExistence type="inferred from homology"/>
<reference evidence="7" key="3">
    <citation type="submission" date="2025-09" db="UniProtKB">
        <authorList>
            <consortium name="Ensembl"/>
        </authorList>
    </citation>
    <scope>IDENTIFICATION</scope>
    <source>
        <strain evidence="7">2N</strain>
    </source>
</reference>
<accession>A0A286XNM2</accession>
<evidence type="ECO:0000256" key="1">
    <source>
        <dbReference type="ARBA" id="ARBA00004202"/>
    </source>
</evidence>
<gene>
    <name evidence="7" type="primary">Cav2</name>
</gene>
<sequence>MGYLSLPVGLHAVAFNSQALTTKQVPQLGRRRLLVLVSPNLTLGATWGDLPDVLLVIPLAFDAGNSLCHSECLHIWIIMPFVKTCLMVLPSVQTIWKSVTDVVVAPLCTSVGRIFSSVSLQLSHD</sequence>
<dbReference type="GO" id="GO:0051480">
    <property type="term" value="P:regulation of cytosolic calcium ion concentration"/>
    <property type="evidence" value="ECO:0007669"/>
    <property type="project" value="TreeGrafter"/>
</dbReference>
<dbReference type="EMBL" id="AAKN02017185">
    <property type="status" value="NOT_ANNOTATED_CDS"/>
    <property type="molecule type" value="Genomic_DNA"/>
</dbReference>
<dbReference type="GO" id="GO:0001937">
    <property type="term" value="P:negative regulation of endothelial cell proliferation"/>
    <property type="evidence" value="ECO:0007669"/>
    <property type="project" value="TreeGrafter"/>
</dbReference>
<dbReference type="Ensembl" id="ENSCPOT00000036444.1">
    <property type="protein sequence ID" value="ENSCPOP00000026859.1"/>
    <property type="gene ID" value="ENSCPOG00000031628.1"/>
</dbReference>
<dbReference type="VEuPathDB" id="HostDB:ENSCPOG00000031628"/>
<evidence type="ECO:0000313" key="8">
    <source>
        <dbReference type="Proteomes" id="UP000005447"/>
    </source>
</evidence>
<keyword evidence="5 6" id="KW-0472">Membrane</keyword>
<keyword evidence="4 6" id="KW-0333">Golgi apparatus</keyword>
<dbReference type="PANTHER" id="PTHR10844:SF3">
    <property type="entry name" value="CAVEOLIN-2"/>
    <property type="match status" value="1"/>
</dbReference>
<dbReference type="GO" id="GO:0005901">
    <property type="term" value="C:caveola"/>
    <property type="evidence" value="ECO:0007669"/>
    <property type="project" value="UniProtKB-SubCell"/>
</dbReference>